<dbReference type="Gene3D" id="3.50.30.30">
    <property type="match status" value="1"/>
</dbReference>
<feature type="signal peptide" evidence="11">
    <location>
        <begin position="1"/>
        <end position="24"/>
    </location>
</feature>
<reference evidence="14 15" key="1">
    <citation type="journal article" date="2019" name="Genome Biol. Evol.">
        <title>Insights into the evolution of the New World diploid cottons (Gossypium, subgenus Houzingenia) based on genome sequencing.</title>
        <authorList>
            <person name="Grover C.E."/>
            <person name="Arick M.A. 2nd"/>
            <person name="Thrash A."/>
            <person name="Conover J.L."/>
            <person name="Sanders W.S."/>
            <person name="Peterson D.G."/>
            <person name="Frelichowski J.E."/>
            <person name="Scheffler J.A."/>
            <person name="Scheffler B.E."/>
            <person name="Wendel J.F."/>
        </authorList>
    </citation>
    <scope>NUCLEOTIDE SEQUENCE [LARGE SCALE GENOMIC DNA]</scope>
    <source>
        <strain evidence="14">1</strain>
        <tissue evidence="14">Leaf</tissue>
    </source>
</reference>
<evidence type="ECO:0000256" key="6">
    <source>
        <dbReference type="ARBA" id="ARBA00022989"/>
    </source>
</evidence>
<dbReference type="Pfam" id="PF25011">
    <property type="entry name" value="VSR_TRX"/>
    <property type="match status" value="1"/>
</dbReference>
<keyword evidence="5" id="KW-0106">Calcium</keyword>
<evidence type="ECO:0000256" key="4">
    <source>
        <dbReference type="ARBA" id="ARBA00022737"/>
    </source>
</evidence>
<evidence type="ECO:0000259" key="13">
    <source>
        <dbReference type="Pfam" id="PF25011"/>
    </source>
</evidence>
<keyword evidence="7 10" id="KW-0472">Membrane</keyword>
<gene>
    <name evidence="14" type="ORF">Goshw_020020</name>
</gene>
<proteinExistence type="predicted"/>
<dbReference type="PANTHER" id="PTHR22702:SF1">
    <property type="entry name" value="PROTEASE-ASSOCIATED DOMAIN-CONTAINING PROTEIN 1"/>
    <property type="match status" value="1"/>
</dbReference>
<dbReference type="InterPro" id="IPR056858">
    <property type="entry name" value="VSR_TRX"/>
</dbReference>
<evidence type="ECO:0008006" key="16">
    <source>
        <dbReference type="Google" id="ProtNLM"/>
    </source>
</evidence>
<evidence type="ECO:0000256" key="8">
    <source>
        <dbReference type="ARBA" id="ARBA00023180"/>
    </source>
</evidence>
<dbReference type="EMBL" id="JABFAF010000013">
    <property type="protein sequence ID" value="MBA0874645.1"/>
    <property type="molecule type" value="Genomic_DNA"/>
</dbReference>
<comment type="caution">
    <text evidence="14">The sequence shown here is derived from an EMBL/GenBank/DDBJ whole genome shotgun (WGS) entry which is preliminary data.</text>
</comment>
<comment type="subcellular location">
    <subcellularLocation>
        <location evidence="9">Endomembrane system</location>
        <topology evidence="9">Single-pass type I membrane protein</topology>
    </subcellularLocation>
</comment>
<keyword evidence="3 11" id="KW-0732">Signal</keyword>
<evidence type="ECO:0000256" key="7">
    <source>
        <dbReference type="ARBA" id="ARBA00023136"/>
    </source>
</evidence>
<keyword evidence="2 10" id="KW-0812">Transmembrane</keyword>
<keyword evidence="1" id="KW-0245">EGF-like domain</keyword>
<dbReference type="Proteomes" id="UP000593576">
    <property type="component" value="Unassembled WGS sequence"/>
</dbReference>
<dbReference type="PANTHER" id="PTHR22702">
    <property type="entry name" value="PROTEASE-ASSOCIATED DOMAIN-CONTAINING PROTEIN"/>
    <property type="match status" value="1"/>
</dbReference>
<evidence type="ECO:0000313" key="14">
    <source>
        <dbReference type="EMBL" id="MBA0874645.1"/>
    </source>
</evidence>
<feature type="domain" description="PA" evidence="12">
    <location>
        <begin position="62"/>
        <end position="164"/>
    </location>
</feature>
<dbReference type="InterPro" id="IPR003137">
    <property type="entry name" value="PA_domain"/>
</dbReference>
<feature type="transmembrane region" description="Helical" evidence="10">
    <location>
        <begin position="590"/>
        <end position="612"/>
    </location>
</feature>
<evidence type="ECO:0000256" key="3">
    <source>
        <dbReference type="ARBA" id="ARBA00022729"/>
    </source>
</evidence>
<evidence type="ECO:0000256" key="5">
    <source>
        <dbReference type="ARBA" id="ARBA00022837"/>
    </source>
</evidence>
<keyword evidence="15" id="KW-1185">Reference proteome</keyword>
<keyword evidence="6 10" id="KW-1133">Transmembrane helix</keyword>
<dbReference type="CDD" id="cd02125">
    <property type="entry name" value="PA_VSR"/>
    <property type="match status" value="1"/>
</dbReference>
<dbReference type="OrthoDB" id="10045365at2759"/>
<evidence type="ECO:0000256" key="9">
    <source>
        <dbReference type="ARBA" id="ARBA00046288"/>
    </source>
</evidence>
<keyword evidence="4" id="KW-0677">Repeat</keyword>
<dbReference type="AlphaFoldDB" id="A0A7J9MU36"/>
<evidence type="ECO:0000259" key="12">
    <source>
        <dbReference type="Pfam" id="PF02225"/>
    </source>
</evidence>
<evidence type="ECO:0000256" key="10">
    <source>
        <dbReference type="SAM" id="Phobius"/>
    </source>
</evidence>
<feature type="domain" description="Vacuolar sorting receptor thioredoxin-like" evidence="13">
    <location>
        <begin position="191"/>
        <end position="398"/>
    </location>
</feature>
<organism evidence="14 15">
    <name type="scientific">Gossypium schwendimanii</name>
    <name type="common">Cotton</name>
    <dbReference type="NCBI Taxonomy" id="34291"/>
    <lineage>
        <taxon>Eukaryota</taxon>
        <taxon>Viridiplantae</taxon>
        <taxon>Streptophyta</taxon>
        <taxon>Embryophyta</taxon>
        <taxon>Tracheophyta</taxon>
        <taxon>Spermatophyta</taxon>
        <taxon>Magnoliopsida</taxon>
        <taxon>eudicotyledons</taxon>
        <taxon>Gunneridae</taxon>
        <taxon>Pentapetalae</taxon>
        <taxon>rosids</taxon>
        <taxon>malvids</taxon>
        <taxon>Malvales</taxon>
        <taxon>Malvaceae</taxon>
        <taxon>Malvoideae</taxon>
        <taxon>Gossypium</taxon>
    </lineage>
</organism>
<dbReference type="SUPFAM" id="SSF52025">
    <property type="entry name" value="PA domain"/>
    <property type="match status" value="1"/>
</dbReference>
<protein>
    <recommendedName>
        <fullName evidence="16">PA domain-containing protein</fullName>
    </recommendedName>
</protein>
<evidence type="ECO:0000256" key="1">
    <source>
        <dbReference type="ARBA" id="ARBA00022536"/>
    </source>
</evidence>
<evidence type="ECO:0000256" key="11">
    <source>
        <dbReference type="SAM" id="SignalP"/>
    </source>
</evidence>
<feature type="chain" id="PRO_5029672587" description="PA domain-containing protein" evidence="11">
    <location>
        <begin position="25"/>
        <end position="649"/>
    </location>
</feature>
<evidence type="ECO:0000313" key="15">
    <source>
        <dbReference type="Proteomes" id="UP000593576"/>
    </source>
</evidence>
<evidence type="ECO:0000256" key="2">
    <source>
        <dbReference type="ARBA" id="ARBA00022692"/>
    </source>
</evidence>
<accession>A0A7J9MU36</accession>
<dbReference type="Pfam" id="PF02225">
    <property type="entry name" value="PA"/>
    <property type="match status" value="1"/>
</dbReference>
<dbReference type="InterPro" id="IPR046450">
    <property type="entry name" value="PA_dom_sf"/>
</dbReference>
<dbReference type="GO" id="GO:0012505">
    <property type="term" value="C:endomembrane system"/>
    <property type="evidence" value="ECO:0007669"/>
    <property type="project" value="UniProtKB-SubCell"/>
</dbReference>
<name>A0A7J9MU36_GOSSC</name>
<dbReference type="FunFam" id="3.50.30.30:FF:000001">
    <property type="entry name" value="Vacuolar-sorting receptor 1"/>
    <property type="match status" value="1"/>
</dbReference>
<keyword evidence="8" id="KW-0325">Glycoprotein</keyword>
<sequence length="649" mass="71744">MELRRLLHVVLSFWLLLCIGCSDGRFVVEKNSLTVTSPEKIKGTYDSAIGNFGIPQYGGSMAGTVVYPKDNQKGCKAFDEFSISFKSKPGSLPTFVLVDRGDCFFALKVWNVQKAGASAVLVADDIEEALITMDTPEEDSSSSKYIENITIPSALIQKSFGEALKKAISGADMVNVNLDWRESVPHPDDRVEYELWTNSNDECGVKCDMLMEFVKDFKGAAQILEKGGYTQFTPHYITWYCPQAFTISKQCKSQCINHGRYCAPDPEQDFSSGYEGKDVVIENLRQLCVFKVANESNKSWLWWDYVTDFQIRCPMKEKKYNKECADAVIKSLGLDSKKIENCMGDPNADADNPVLKEEQDAQVGKGSRGDVTILPTLVVNNRQYRGKLAKGAVLKAICSGFEETTEPAVCLSGENRVNLCGGMFTPAEITDGWALRVPQPALADMLRRMNAWITMVVVGKIKQPISQLARIHFEGESVNVPWLMVCSSKEMDIVTVKLVALEGAILTMEVVGINHKTDTRTLLVWILEMLNASALPGLEVMVSTIVKILMNAKTRKPASALNVAAKTPGEAMSALAVEIFCKSGTEVKSAWAAVWVILIGLAMASGGAYLVYKYRLRSYMDSEIRAIMAQYMPLDSQSEVPNHVSEDRA</sequence>